<dbReference type="EMBL" id="BGPR01008377">
    <property type="protein sequence ID" value="GBN33427.1"/>
    <property type="molecule type" value="Genomic_DNA"/>
</dbReference>
<protein>
    <submittedName>
        <fullName evidence="3">Uncharacterized protein</fullName>
    </submittedName>
</protein>
<gene>
    <name evidence="3" type="ORF">AVEN_59619_1</name>
</gene>
<sequence>MVNTRSQTKMADNANGDLLADMKKFLEAGQERTEKEQEEMKNQIRAHVESQVGEIKDHVNSCIGRKEKDVQGGKREIRDVKGKVQRK</sequence>
<feature type="region of interest" description="Disordered" evidence="2">
    <location>
        <begin position="65"/>
        <end position="87"/>
    </location>
</feature>
<evidence type="ECO:0000313" key="4">
    <source>
        <dbReference type="Proteomes" id="UP000499080"/>
    </source>
</evidence>
<keyword evidence="4" id="KW-1185">Reference proteome</keyword>
<evidence type="ECO:0000256" key="2">
    <source>
        <dbReference type="SAM" id="MobiDB-lite"/>
    </source>
</evidence>
<dbReference type="AlphaFoldDB" id="A0A4Y2N5I0"/>
<organism evidence="3 4">
    <name type="scientific">Araneus ventricosus</name>
    <name type="common">Orbweaver spider</name>
    <name type="synonym">Epeira ventricosa</name>
    <dbReference type="NCBI Taxonomy" id="182803"/>
    <lineage>
        <taxon>Eukaryota</taxon>
        <taxon>Metazoa</taxon>
        <taxon>Ecdysozoa</taxon>
        <taxon>Arthropoda</taxon>
        <taxon>Chelicerata</taxon>
        <taxon>Arachnida</taxon>
        <taxon>Araneae</taxon>
        <taxon>Araneomorphae</taxon>
        <taxon>Entelegynae</taxon>
        <taxon>Araneoidea</taxon>
        <taxon>Araneidae</taxon>
        <taxon>Araneus</taxon>
    </lineage>
</organism>
<feature type="coiled-coil region" evidence="1">
    <location>
        <begin position="23"/>
        <end position="50"/>
    </location>
</feature>
<keyword evidence="1" id="KW-0175">Coiled coil</keyword>
<dbReference type="OrthoDB" id="6460900at2759"/>
<name>A0A4Y2N5I0_ARAVE</name>
<comment type="caution">
    <text evidence="3">The sequence shown here is derived from an EMBL/GenBank/DDBJ whole genome shotgun (WGS) entry which is preliminary data.</text>
</comment>
<evidence type="ECO:0000313" key="3">
    <source>
        <dbReference type="EMBL" id="GBN33427.1"/>
    </source>
</evidence>
<dbReference type="Proteomes" id="UP000499080">
    <property type="component" value="Unassembled WGS sequence"/>
</dbReference>
<reference evidence="3 4" key="1">
    <citation type="journal article" date="2019" name="Sci. Rep.">
        <title>Orb-weaving spider Araneus ventricosus genome elucidates the spidroin gene catalogue.</title>
        <authorList>
            <person name="Kono N."/>
            <person name="Nakamura H."/>
            <person name="Ohtoshi R."/>
            <person name="Moran D.A.P."/>
            <person name="Shinohara A."/>
            <person name="Yoshida Y."/>
            <person name="Fujiwara M."/>
            <person name="Mori M."/>
            <person name="Tomita M."/>
            <person name="Arakawa K."/>
        </authorList>
    </citation>
    <scope>NUCLEOTIDE SEQUENCE [LARGE SCALE GENOMIC DNA]</scope>
</reference>
<evidence type="ECO:0000256" key="1">
    <source>
        <dbReference type="SAM" id="Coils"/>
    </source>
</evidence>
<proteinExistence type="predicted"/>
<accession>A0A4Y2N5I0</accession>